<dbReference type="SUPFAM" id="SSF55486">
    <property type="entry name" value="Metalloproteases ('zincins'), catalytic domain"/>
    <property type="match status" value="1"/>
</dbReference>
<dbReference type="GO" id="GO:0016485">
    <property type="term" value="P:protein processing"/>
    <property type="evidence" value="ECO:0007669"/>
    <property type="project" value="TreeGrafter"/>
</dbReference>
<dbReference type="InParanoid" id="A0A067QKJ5"/>
<evidence type="ECO:0000256" key="2">
    <source>
        <dbReference type="ARBA" id="ARBA00004401"/>
    </source>
</evidence>
<dbReference type="PRINTS" id="PR00786">
    <property type="entry name" value="NEPRILYSIN"/>
</dbReference>
<evidence type="ECO:0000256" key="6">
    <source>
        <dbReference type="ARBA" id="ARBA00022801"/>
    </source>
</evidence>
<accession>A0A067QKJ5</accession>
<dbReference type="PROSITE" id="PS51885">
    <property type="entry name" value="NEPRILYSIN"/>
    <property type="match status" value="1"/>
</dbReference>
<evidence type="ECO:0000259" key="9">
    <source>
        <dbReference type="Pfam" id="PF01431"/>
    </source>
</evidence>
<dbReference type="PANTHER" id="PTHR11733">
    <property type="entry name" value="ZINC METALLOPROTEASE FAMILY M13 NEPRILYSIN-RELATED"/>
    <property type="match status" value="1"/>
</dbReference>
<dbReference type="Pfam" id="PF01431">
    <property type="entry name" value="Peptidase_M13"/>
    <property type="match status" value="1"/>
</dbReference>
<dbReference type="GO" id="GO:0005886">
    <property type="term" value="C:plasma membrane"/>
    <property type="evidence" value="ECO:0007669"/>
    <property type="project" value="UniProtKB-SubCell"/>
</dbReference>
<organism evidence="11 12">
    <name type="scientific">Zootermopsis nevadensis</name>
    <name type="common">Dampwood termite</name>
    <dbReference type="NCBI Taxonomy" id="136037"/>
    <lineage>
        <taxon>Eukaryota</taxon>
        <taxon>Metazoa</taxon>
        <taxon>Ecdysozoa</taxon>
        <taxon>Arthropoda</taxon>
        <taxon>Hexapoda</taxon>
        <taxon>Insecta</taxon>
        <taxon>Pterygota</taxon>
        <taxon>Neoptera</taxon>
        <taxon>Polyneoptera</taxon>
        <taxon>Dictyoptera</taxon>
        <taxon>Blattodea</taxon>
        <taxon>Blattoidea</taxon>
        <taxon>Termitoidae</taxon>
        <taxon>Termopsidae</taxon>
        <taxon>Zootermopsis</taxon>
    </lineage>
</organism>
<evidence type="ECO:0000256" key="3">
    <source>
        <dbReference type="ARBA" id="ARBA00007357"/>
    </source>
</evidence>
<comment type="similarity">
    <text evidence="3">Belongs to the peptidase M13 family.</text>
</comment>
<dbReference type="PANTHER" id="PTHR11733:SF237">
    <property type="entry name" value="NEPRILYSIN-LIKE 4"/>
    <property type="match status" value="1"/>
</dbReference>
<evidence type="ECO:0000259" key="10">
    <source>
        <dbReference type="Pfam" id="PF05649"/>
    </source>
</evidence>
<sequence>MASGSLSFAVGYSYVNQFFDNEAKRSALQMVENIRMQFSSSVSDVDWMDPITRKIAEDKAQAMKEMIGYPDWYANKSALEVYYKGVSIGRSHFRNVVSLRTFLVHQILSKLRLPTDRTEWFISPDTVNAYYNHQTNSITFPAGILQPPFFSKGRPEALNYGSIGAMIGHEITHGFDDIGRHSDKYGNLAQWWSKSTTDTYLEKAQCFIHQYGMYRVPELDEMLHTEVMMNGVTTQGENMADNGGMRQAFLAYKKYVEHAGSDKRLPGLHQFSPEQLFFLGFATVWCESSTKESLLQEVLTDSHSPHRLRVQGTLANSQDFAHAWNCHTGSPMNPQDKCLIW</sequence>
<dbReference type="eggNOG" id="KOG3624">
    <property type="taxonomic scope" value="Eukaryota"/>
</dbReference>
<keyword evidence="8" id="KW-0482">Metalloprotease</keyword>
<feature type="domain" description="Peptidase M13 C-terminal" evidence="9">
    <location>
        <begin position="128"/>
        <end position="338"/>
    </location>
</feature>
<dbReference type="InterPro" id="IPR018497">
    <property type="entry name" value="Peptidase_M13_C"/>
</dbReference>
<dbReference type="InterPro" id="IPR024079">
    <property type="entry name" value="MetalloPept_cat_dom_sf"/>
</dbReference>
<keyword evidence="6" id="KW-0378">Hydrolase</keyword>
<comment type="subcellular location">
    <subcellularLocation>
        <location evidence="2">Cell membrane</location>
        <topology evidence="2">Single-pass type II membrane protein</topology>
    </subcellularLocation>
</comment>
<evidence type="ECO:0000313" key="11">
    <source>
        <dbReference type="EMBL" id="KDR08433.1"/>
    </source>
</evidence>
<evidence type="ECO:0000256" key="8">
    <source>
        <dbReference type="ARBA" id="ARBA00023049"/>
    </source>
</evidence>
<evidence type="ECO:0000256" key="7">
    <source>
        <dbReference type="ARBA" id="ARBA00022833"/>
    </source>
</evidence>
<keyword evidence="5" id="KW-0479">Metal-binding</keyword>
<dbReference type="EMBL" id="KK853329">
    <property type="protein sequence ID" value="KDR08433.1"/>
    <property type="molecule type" value="Genomic_DNA"/>
</dbReference>
<dbReference type="GO" id="GO:0004222">
    <property type="term" value="F:metalloendopeptidase activity"/>
    <property type="evidence" value="ECO:0007669"/>
    <property type="project" value="InterPro"/>
</dbReference>
<dbReference type="InterPro" id="IPR000718">
    <property type="entry name" value="Peptidase_M13"/>
</dbReference>
<proteinExistence type="inferred from homology"/>
<keyword evidence="4" id="KW-0645">Protease</keyword>
<dbReference type="Proteomes" id="UP000027135">
    <property type="component" value="Unassembled WGS sequence"/>
</dbReference>
<dbReference type="Gene3D" id="3.40.390.10">
    <property type="entry name" value="Collagenase (Catalytic Domain)"/>
    <property type="match status" value="2"/>
</dbReference>
<keyword evidence="12" id="KW-1185">Reference proteome</keyword>
<evidence type="ECO:0000256" key="5">
    <source>
        <dbReference type="ARBA" id="ARBA00022723"/>
    </source>
</evidence>
<evidence type="ECO:0000256" key="1">
    <source>
        <dbReference type="ARBA" id="ARBA00001947"/>
    </source>
</evidence>
<dbReference type="GO" id="GO:0046872">
    <property type="term" value="F:metal ion binding"/>
    <property type="evidence" value="ECO:0007669"/>
    <property type="project" value="UniProtKB-KW"/>
</dbReference>
<dbReference type="OMA" id="NTHYESA"/>
<dbReference type="AlphaFoldDB" id="A0A067QKJ5"/>
<reference evidence="11 12" key="1">
    <citation type="journal article" date="2014" name="Nat. Commun.">
        <title>Molecular traces of alternative social organization in a termite genome.</title>
        <authorList>
            <person name="Terrapon N."/>
            <person name="Li C."/>
            <person name="Robertson H.M."/>
            <person name="Ji L."/>
            <person name="Meng X."/>
            <person name="Booth W."/>
            <person name="Chen Z."/>
            <person name="Childers C.P."/>
            <person name="Glastad K.M."/>
            <person name="Gokhale K."/>
            <person name="Gowin J."/>
            <person name="Gronenberg W."/>
            <person name="Hermansen R.A."/>
            <person name="Hu H."/>
            <person name="Hunt B.G."/>
            <person name="Huylmans A.K."/>
            <person name="Khalil S.M."/>
            <person name="Mitchell R.D."/>
            <person name="Munoz-Torres M.C."/>
            <person name="Mustard J.A."/>
            <person name="Pan H."/>
            <person name="Reese J.T."/>
            <person name="Scharf M.E."/>
            <person name="Sun F."/>
            <person name="Vogel H."/>
            <person name="Xiao J."/>
            <person name="Yang W."/>
            <person name="Yang Z."/>
            <person name="Yang Z."/>
            <person name="Zhou J."/>
            <person name="Zhu J."/>
            <person name="Brent C.S."/>
            <person name="Elsik C.G."/>
            <person name="Goodisman M.A."/>
            <person name="Liberles D.A."/>
            <person name="Roe R.M."/>
            <person name="Vargo E.L."/>
            <person name="Vilcinskas A."/>
            <person name="Wang J."/>
            <person name="Bornberg-Bauer E."/>
            <person name="Korb J."/>
            <person name="Zhang G."/>
            <person name="Liebig J."/>
        </authorList>
    </citation>
    <scope>NUCLEOTIDE SEQUENCE [LARGE SCALE GENOMIC DNA]</scope>
    <source>
        <tissue evidence="11">Whole organism</tissue>
    </source>
</reference>
<gene>
    <name evidence="11" type="ORF">L798_01780</name>
</gene>
<dbReference type="CDD" id="cd08662">
    <property type="entry name" value="M13"/>
    <property type="match status" value="1"/>
</dbReference>
<evidence type="ECO:0000256" key="4">
    <source>
        <dbReference type="ARBA" id="ARBA00022670"/>
    </source>
</evidence>
<dbReference type="InterPro" id="IPR008753">
    <property type="entry name" value="Peptidase_M13_N"/>
</dbReference>
<evidence type="ECO:0000313" key="12">
    <source>
        <dbReference type="Proteomes" id="UP000027135"/>
    </source>
</evidence>
<protein>
    <submittedName>
        <fullName evidence="11">Neprilysin-2</fullName>
    </submittedName>
</protein>
<name>A0A067QKJ5_ZOONE</name>
<dbReference type="Pfam" id="PF05649">
    <property type="entry name" value="Peptidase_M13_N"/>
    <property type="match status" value="1"/>
</dbReference>
<feature type="domain" description="Peptidase M13 N-terminal" evidence="10">
    <location>
        <begin position="3"/>
        <end position="70"/>
    </location>
</feature>
<comment type="cofactor">
    <cofactor evidence="1">
        <name>Zn(2+)</name>
        <dbReference type="ChEBI" id="CHEBI:29105"/>
    </cofactor>
</comment>
<keyword evidence="7" id="KW-0862">Zinc</keyword>